<dbReference type="SMART" id="SM00668">
    <property type="entry name" value="CTLH"/>
    <property type="match status" value="1"/>
</dbReference>
<protein>
    <recommendedName>
        <fullName evidence="1">CTLH domain-containing protein</fullName>
    </recommendedName>
</protein>
<dbReference type="PROSITE" id="PS50896">
    <property type="entry name" value="LISH"/>
    <property type="match status" value="1"/>
</dbReference>
<feature type="non-terminal residue" evidence="2">
    <location>
        <position position="195"/>
    </location>
</feature>
<accession>A0A3P6NL57</accession>
<evidence type="ECO:0000313" key="2">
    <source>
        <dbReference type="EMBL" id="VDK18445.1"/>
    </source>
</evidence>
<dbReference type="Proteomes" id="UP000267096">
    <property type="component" value="Unassembled WGS sequence"/>
</dbReference>
<evidence type="ECO:0000259" key="1">
    <source>
        <dbReference type="PROSITE" id="PS50897"/>
    </source>
</evidence>
<name>A0A3P6NL57_ANISI</name>
<keyword evidence="3" id="KW-1185">Reference proteome</keyword>
<dbReference type="InterPro" id="IPR006594">
    <property type="entry name" value="LisH"/>
</dbReference>
<dbReference type="AlphaFoldDB" id="A0A3P6NL57"/>
<dbReference type="InterPro" id="IPR006595">
    <property type="entry name" value="CTLH_C"/>
</dbReference>
<dbReference type="InterPro" id="IPR040067">
    <property type="entry name" value="WDR47"/>
</dbReference>
<dbReference type="PANTHER" id="PTHR19863">
    <property type="entry name" value="NEMITIN (NEURONAL ENRICHED MAP INTERACTING PROTEIN) HOMOLOG"/>
    <property type="match status" value="1"/>
</dbReference>
<evidence type="ECO:0000313" key="3">
    <source>
        <dbReference type="Proteomes" id="UP000267096"/>
    </source>
</evidence>
<gene>
    <name evidence="2" type="ORF">ASIM_LOCUS1131</name>
</gene>
<dbReference type="OrthoDB" id="187712at2759"/>
<sequence length="195" mass="22467">MNVTEEDVVKTILEFLDSRGLHIAQLSLERETGIINGDFSEDLLFLRQLVLDGLWDSALDFIEPLKDVNEFDIRAFRYNITKYKYFELLCIKQEPGPLHDNDFTVEELVECLKDLEHICPTPEDFRALCALLTLPKLSDHVDFKNWNPSSARVECFKKVCSFNCYSGRNRDALRKQSPWISGPAEPIPGKKRTLA</sequence>
<dbReference type="PROSITE" id="PS50897">
    <property type="entry name" value="CTLH"/>
    <property type="match status" value="1"/>
</dbReference>
<feature type="domain" description="CTLH" evidence="1">
    <location>
        <begin position="39"/>
        <end position="96"/>
    </location>
</feature>
<reference evidence="2 3" key="1">
    <citation type="submission" date="2018-11" db="EMBL/GenBank/DDBJ databases">
        <authorList>
            <consortium name="Pathogen Informatics"/>
        </authorList>
    </citation>
    <scope>NUCLEOTIDE SEQUENCE [LARGE SCALE GENOMIC DNA]</scope>
</reference>
<organism evidence="2 3">
    <name type="scientific">Anisakis simplex</name>
    <name type="common">Herring worm</name>
    <dbReference type="NCBI Taxonomy" id="6269"/>
    <lineage>
        <taxon>Eukaryota</taxon>
        <taxon>Metazoa</taxon>
        <taxon>Ecdysozoa</taxon>
        <taxon>Nematoda</taxon>
        <taxon>Chromadorea</taxon>
        <taxon>Rhabditida</taxon>
        <taxon>Spirurina</taxon>
        <taxon>Ascaridomorpha</taxon>
        <taxon>Ascaridoidea</taxon>
        <taxon>Anisakidae</taxon>
        <taxon>Anisakis</taxon>
        <taxon>Anisakis simplex complex</taxon>
    </lineage>
</organism>
<dbReference type="EMBL" id="UYRR01001061">
    <property type="protein sequence ID" value="VDK18445.1"/>
    <property type="molecule type" value="Genomic_DNA"/>
</dbReference>
<dbReference type="PANTHER" id="PTHR19863:SF5">
    <property type="entry name" value="WD REPEAT-CONTAINING PROTEIN 47"/>
    <property type="match status" value="1"/>
</dbReference>
<proteinExistence type="predicted"/>